<sequence>MKRRRPVFRTLSSKYGSPSLHFTHSLTGQRGERVCEMERRRPKKGTVVTVSLSYPYHAPTVLTYRHCLSRVFPSISSDCLVLHWNRTFSCDPDASPPVSSSPTVGMGYVTHRFDVFHSSGRANRRRRDVRVAAGAVPLAHRDLNKGDVS</sequence>
<accession>A0A8R1YXG6</accession>
<proteinExistence type="predicted"/>
<gene>
    <name evidence="1" type="primary">WBGene00274332</name>
</gene>
<dbReference type="EnsemblMetazoa" id="PPA35963.1">
    <property type="protein sequence ID" value="PPA35963.1"/>
    <property type="gene ID" value="WBGene00274332"/>
</dbReference>
<accession>A0A2A6BL11</accession>
<dbReference type="Proteomes" id="UP000005239">
    <property type="component" value="Unassembled WGS sequence"/>
</dbReference>
<dbReference type="AlphaFoldDB" id="A0A2A6BL11"/>
<organism evidence="1 2">
    <name type="scientific">Pristionchus pacificus</name>
    <name type="common">Parasitic nematode worm</name>
    <dbReference type="NCBI Taxonomy" id="54126"/>
    <lineage>
        <taxon>Eukaryota</taxon>
        <taxon>Metazoa</taxon>
        <taxon>Ecdysozoa</taxon>
        <taxon>Nematoda</taxon>
        <taxon>Chromadorea</taxon>
        <taxon>Rhabditida</taxon>
        <taxon>Rhabditina</taxon>
        <taxon>Diplogasteromorpha</taxon>
        <taxon>Diplogasteroidea</taxon>
        <taxon>Neodiplogasteridae</taxon>
        <taxon>Pristionchus</taxon>
    </lineage>
</organism>
<evidence type="ECO:0000313" key="1">
    <source>
        <dbReference type="EnsemblMetazoa" id="PPA35963.1"/>
    </source>
</evidence>
<keyword evidence="2" id="KW-1185">Reference proteome</keyword>
<name>A0A2A6BL11_PRIPA</name>
<evidence type="ECO:0000313" key="2">
    <source>
        <dbReference type="Proteomes" id="UP000005239"/>
    </source>
</evidence>
<reference evidence="2" key="1">
    <citation type="journal article" date="2008" name="Nat. Genet.">
        <title>The Pristionchus pacificus genome provides a unique perspective on nematode lifestyle and parasitism.</title>
        <authorList>
            <person name="Dieterich C."/>
            <person name="Clifton S.W."/>
            <person name="Schuster L.N."/>
            <person name="Chinwalla A."/>
            <person name="Delehaunty K."/>
            <person name="Dinkelacker I."/>
            <person name="Fulton L."/>
            <person name="Fulton R."/>
            <person name="Godfrey J."/>
            <person name="Minx P."/>
            <person name="Mitreva M."/>
            <person name="Roeseler W."/>
            <person name="Tian H."/>
            <person name="Witte H."/>
            <person name="Yang S.P."/>
            <person name="Wilson R.K."/>
            <person name="Sommer R.J."/>
        </authorList>
    </citation>
    <scope>NUCLEOTIDE SEQUENCE [LARGE SCALE GENOMIC DNA]</scope>
    <source>
        <strain evidence="2">PS312</strain>
    </source>
</reference>
<reference evidence="1" key="2">
    <citation type="submission" date="2022-06" db="UniProtKB">
        <authorList>
            <consortium name="EnsemblMetazoa"/>
        </authorList>
    </citation>
    <scope>IDENTIFICATION</scope>
    <source>
        <strain evidence="1">PS312</strain>
    </source>
</reference>
<protein>
    <submittedName>
        <fullName evidence="1">Uncharacterized protein</fullName>
    </submittedName>
</protein>